<dbReference type="Proteomes" id="UP000534407">
    <property type="component" value="Unassembled WGS sequence"/>
</dbReference>
<keyword evidence="10" id="KW-1185">Reference proteome</keyword>
<feature type="coiled-coil region" evidence="8">
    <location>
        <begin position="122"/>
        <end position="156"/>
    </location>
</feature>
<dbReference type="GO" id="GO:0017056">
    <property type="term" value="F:structural constituent of nuclear pore"/>
    <property type="evidence" value="ECO:0007669"/>
    <property type="project" value="InterPro"/>
</dbReference>
<comment type="subcellular location">
    <subcellularLocation>
        <location evidence="1">Nucleus</location>
        <location evidence="1">Nuclear pore complex</location>
    </subcellularLocation>
</comment>
<reference evidence="9 10" key="1">
    <citation type="submission" date="2019-09" db="EMBL/GenBank/DDBJ databases">
        <title>Bird 10,000 Genomes (B10K) Project - Family phase.</title>
        <authorList>
            <person name="Zhang G."/>
        </authorList>
    </citation>
    <scope>NUCLEOTIDE SEQUENCE [LARGE SCALE GENOMIC DNA]</scope>
    <source>
        <strain evidence="9">B10K-DU-002-24</strain>
        <tissue evidence="9">Muscle</tissue>
    </source>
</reference>
<evidence type="ECO:0000256" key="2">
    <source>
        <dbReference type="ARBA" id="ARBA00022448"/>
    </source>
</evidence>
<evidence type="ECO:0000256" key="4">
    <source>
        <dbReference type="ARBA" id="ARBA00022927"/>
    </source>
</evidence>
<keyword evidence="7" id="KW-0539">Nucleus</keyword>
<evidence type="ECO:0000256" key="6">
    <source>
        <dbReference type="ARBA" id="ARBA00023132"/>
    </source>
</evidence>
<evidence type="ECO:0000256" key="3">
    <source>
        <dbReference type="ARBA" id="ARBA00022816"/>
    </source>
</evidence>
<organism evidence="9 10">
    <name type="scientific">Oriolus oriolus</name>
    <name type="common">Eurasian golden oriole</name>
    <name type="synonym">Coracias oriolus</name>
    <dbReference type="NCBI Taxonomy" id="181099"/>
    <lineage>
        <taxon>Eukaryota</taxon>
        <taxon>Metazoa</taxon>
        <taxon>Chordata</taxon>
        <taxon>Craniata</taxon>
        <taxon>Vertebrata</taxon>
        <taxon>Euteleostomi</taxon>
        <taxon>Archelosauria</taxon>
        <taxon>Archosauria</taxon>
        <taxon>Dinosauria</taxon>
        <taxon>Saurischia</taxon>
        <taxon>Theropoda</taxon>
        <taxon>Coelurosauria</taxon>
        <taxon>Aves</taxon>
        <taxon>Neognathae</taxon>
        <taxon>Neoaves</taxon>
        <taxon>Telluraves</taxon>
        <taxon>Australaves</taxon>
        <taxon>Passeriformes</taxon>
        <taxon>Corvoidea</taxon>
        <taxon>Corvidae</taxon>
        <taxon>Oriolus</taxon>
    </lineage>
</organism>
<dbReference type="GO" id="GO:0006606">
    <property type="term" value="P:protein import into nucleus"/>
    <property type="evidence" value="ECO:0007669"/>
    <property type="project" value="TreeGrafter"/>
</dbReference>
<dbReference type="AlphaFoldDB" id="A0A7L1PJ72"/>
<dbReference type="GO" id="GO:0000055">
    <property type="term" value="P:ribosomal large subunit export from nucleus"/>
    <property type="evidence" value="ECO:0007669"/>
    <property type="project" value="InterPro"/>
</dbReference>
<dbReference type="Pfam" id="PF10168">
    <property type="entry name" value="Nup88"/>
    <property type="match status" value="1"/>
</dbReference>
<evidence type="ECO:0000256" key="1">
    <source>
        <dbReference type="ARBA" id="ARBA00004567"/>
    </source>
</evidence>
<keyword evidence="3" id="KW-0509">mRNA transport</keyword>
<keyword evidence="6" id="KW-0906">Nuclear pore complex</keyword>
<protein>
    <submittedName>
        <fullName evidence="9">NUP88 protein</fullName>
    </submittedName>
</protein>
<dbReference type="GO" id="GO:0005643">
    <property type="term" value="C:nuclear pore"/>
    <property type="evidence" value="ECO:0007669"/>
    <property type="project" value="UniProtKB-SubCell"/>
</dbReference>
<keyword evidence="8" id="KW-0175">Coiled coil</keyword>
<evidence type="ECO:0000313" key="9">
    <source>
        <dbReference type="EMBL" id="NXO11416.1"/>
    </source>
</evidence>
<dbReference type="GO" id="GO:0000056">
    <property type="term" value="P:ribosomal small subunit export from nucleus"/>
    <property type="evidence" value="ECO:0007669"/>
    <property type="project" value="InterPro"/>
</dbReference>
<keyword evidence="5" id="KW-0811">Translocation</keyword>
<dbReference type="InterPro" id="IPR019321">
    <property type="entry name" value="Nucleoporin_Nup88"/>
</dbReference>
<dbReference type="EMBL" id="VXBT01005673">
    <property type="protein sequence ID" value="NXO11416.1"/>
    <property type="molecule type" value="Genomic_DNA"/>
</dbReference>
<evidence type="ECO:0000256" key="8">
    <source>
        <dbReference type="SAM" id="Coils"/>
    </source>
</evidence>
<comment type="caution">
    <text evidence="9">The sequence shown here is derived from an EMBL/GenBank/DDBJ whole genome shotgun (WGS) entry which is preliminary data.</text>
</comment>
<feature type="non-terminal residue" evidence="9">
    <location>
        <position position="267"/>
    </location>
</feature>
<feature type="non-terminal residue" evidence="9">
    <location>
        <position position="1"/>
    </location>
</feature>
<name>A0A7L1PJ72_ORIOR</name>
<sequence length="267" mass="31194">STVHPASPPLLCTREDKDLAVSPLRIVAESEHSFEKHIQGILQRSSANPLHLKNMLVKLQKSLSRSADKDAAPPPEECLQLLSRATQVFREEYILKQDLAKEEIQQRVKLLWGQKKKQLEDLNYCREERKSLREMAERLADKYEEAKEKQEDIMNRRVHTGLCLLMKKVLRSFHSQLPVLSDTEKDMKKELQTIHDQLQHLSNAIRQVKMKKEYQQKQMEKGRSPRKPSISLSAYQSKCIQAVLREEGEHIREMVKQINDIRSHVNF</sequence>
<proteinExistence type="predicted"/>
<accession>A0A7L1PJ72</accession>
<evidence type="ECO:0000313" key="10">
    <source>
        <dbReference type="Proteomes" id="UP000534407"/>
    </source>
</evidence>
<keyword evidence="2" id="KW-0813">Transport</keyword>
<dbReference type="PANTHER" id="PTHR13257:SF0">
    <property type="entry name" value="NUCLEAR PORE COMPLEX PROTEIN NUP88"/>
    <property type="match status" value="1"/>
</dbReference>
<evidence type="ECO:0000256" key="7">
    <source>
        <dbReference type="ARBA" id="ARBA00023242"/>
    </source>
</evidence>
<gene>
    <name evidence="9" type="primary">Nup88</name>
    <name evidence="9" type="ORF">ORIORI_R09069</name>
</gene>
<dbReference type="GO" id="GO:0006406">
    <property type="term" value="P:mRNA export from nucleus"/>
    <property type="evidence" value="ECO:0007669"/>
    <property type="project" value="TreeGrafter"/>
</dbReference>
<keyword evidence="4" id="KW-0653">Protein transport</keyword>
<evidence type="ECO:0000256" key="5">
    <source>
        <dbReference type="ARBA" id="ARBA00023010"/>
    </source>
</evidence>
<dbReference type="InterPro" id="IPR037700">
    <property type="entry name" value="NUP88/NUP82"/>
</dbReference>
<dbReference type="PANTHER" id="PTHR13257">
    <property type="entry name" value="NUCLEOPORIN NUP84-RELATED"/>
    <property type="match status" value="1"/>
</dbReference>